<dbReference type="InterPro" id="IPR000700">
    <property type="entry name" value="PAS-assoc_C"/>
</dbReference>
<dbReference type="SMART" id="SM00091">
    <property type="entry name" value="PAS"/>
    <property type="match status" value="1"/>
</dbReference>
<feature type="domain" description="PAS" evidence="2">
    <location>
        <begin position="239"/>
        <end position="309"/>
    </location>
</feature>
<dbReference type="PROSITE" id="PS50887">
    <property type="entry name" value="GGDEF"/>
    <property type="match status" value="1"/>
</dbReference>
<dbReference type="CDD" id="cd01948">
    <property type="entry name" value="EAL"/>
    <property type="match status" value="1"/>
</dbReference>
<evidence type="ECO:0000256" key="1">
    <source>
        <dbReference type="SAM" id="Phobius"/>
    </source>
</evidence>
<dbReference type="Proteomes" id="UP001168380">
    <property type="component" value="Unassembled WGS sequence"/>
</dbReference>
<dbReference type="SMART" id="SM00052">
    <property type="entry name" value="EAL"/>
    <property type="match status" value="1"/>
</dbReference>
<dbReference type="InterPro" id="IPR035919">
    <property type="entry name" value="EAL_sf"/>
</dbReference>
<dbReference type="InterPro" id="IPR029787">
    <property type="entry name" value="Nucleotide_cyclase"/>
</dbReference>
<dbReference type="Gene3D" id="3.30.70.270">
    <property type="match status" value="1"/>
</dbReference>
<reference evidence="6" key="1">
    <citation type="submission" date="2023-07" db="EMBL/GenBank/DDBJ databases">
        <title>Gilvimarinus algae sp. nov., isolated from the surface of Kelp.</title>
        <authorList>
            <person name="Sun Y.Y."/>
            <person name="Gong Y."/>
            <person name="Du Z.J."/>
        </authorList>
    </citation>
    <scope>NUCLEOTIDE SEQUENCE</scope>
    <source>
        <strain evidence="6">SDUM040014</strain>
    </source>
</reference>
<dbReference type="Pfam" id="PF00563">
    <property type="entry name" value="EAL"/>
    <property type="match status" value="1"/>
</dbReference>
<evidence type="ECO:0000313" key="7">
    <source>
        <dbReference type="Proteomes" id="UP001168380"/>
    </source>
</evidence>
<keyword evidence="1" id="KW-0472">Membrane</keyword>
<dbReference type="InterPro" id="IPR052155">
    <property type="entry name" value="Biofilm_reg_signaling"/>
</dbReference>
<keyword evidence="1" id="KW-1133">Transmembrane helix</keyword>
<sequence>MDNERAHQRLIKPVKVTLLVAGLVALLGLATSMAITMVSLQAAVAGYLSGQSAWSQSQVSILYHLNRYASTGQGEDLLEAQRHLAVLEADRQARLAMEAGQPDAEVAAFLVLGGNHPGDVDRMIWLFNRFGQLGQLQHAFSVWRESDTYVLELAHISEELRERWASGTPEAGELQQLQARLHSTHQPLQEMTTRFRTVMSNTARWLTGVLTITSVVFFLVIALLATWLIWRLTHLLRGSQEKYRAIFEQAAVGIVHLDRKGCIADVNPAICDILKLKRTELLQLSCSELVHPDDWSLDEEQRSQMAQGRIERYTVEQRLSQAHGRVIWARLTYSRAGTNSKGGFYTLIIEDISESRRLSNELSFQATHDALTGLYNRRAFERRLTDSLKRARSEAATHALCFIDLDQFKVVNDTSGHFAGDRLLQQVVDLFRSSLRDCDMLARLGGDEFAMILENCNLQTAGKIAEKLRAALESFRFSWDGRQYDVSCSIGVVSISKADRDTESLMRAADIACYIAKENGRNRVYVSRDDDIQQREREGEMQWVARIREAINDNRLTLDAQLILPINDGHSELHYEVLVRLKNEAGETVPPAAFLPAAERFGAAHQIDRWVINHTLAQLARHPEHLAALNKCHINLSGVSLDQPDFFIYVADCFDKYPVPPHKICFEVTETAAVNNLVDAIALMNTLGELGCSFALDDFGTGLSSFSYLRRLPVNTLKIDGVFVRDIAKDKTDLAMVKAINEVGQTLGKTTIAEFVETQEALEILRKMGVSAVQGYGVHKPCAFTTLLTHTSTGDILNRADTTA</sequence>
<dbReference type="InterPro" id="IPR043128">
    <property type="entry name" value="Rev_trsase/Diguanyl_cyclase"/>
</dbReference>
<evidence type="ECO:0000259" key="4">
    <source>
        <dbReference type="PROSITE" id="PS50883"/>
    </source>
</evidence>
<accession>A0ABT8TBM5</accession>
<gene>
    <name evidence="6" type="ORF">QWI16_04905</name>
</gene>
<dbReference type="PROSITE" id="PS50113">
    <property type="entry name" value="PAC"/>
    <property type="match status" value="1"/>
</dbReference>
<dbReference type="NCBIfam" id="TIGR00229">
    <property type="entry name" value="sensory_box"/>
    <property type="match status" value="1"/>
</dbReference>
<keyword evidence="7" id="KW-1185">Reference proteome</keyword>
<dbReference type="Gene3D" id="3.30.450.20">
    <property type="entry name" value="PAS domain"/>
    <property type="match status" value="1"/>
</dbReference>
<dbReference type="SMART" id="SM00267">
    <property type="entry name" value="GGDEF"/>
    <property type="match status" value="1"/>
</dbReference>
<protein>
    <submittedName>
        <fullName evidence="6">EAL domain-containing protein</fullName>
    </submittedName>
</protein>
<evidence type="ECO:0000259" key="3">
    <source>
        <dbReference type="PROSITE" id="PS50113"/>
    </source>
</evidence>
<feature type="domain" description="PAC" evidence="3">
    <location>
        <begin position="313"/>
        <end position="364"/>
    </location>
</feature>
<dbReference type="PANTHER" id="PTHR44757:SF4">
    <property type="entry name" value="DIGUANYLATE CYCLASE DGCE-RELATED"/>
    <property type="match status" value="1"/>
</dbReference>
<dbReference type="SUPFAM" id="SSF141868">
    <property type="entry name" value="EAL domain-like"/>
    <property type="match status" value="1"/>
</dbReference>
<dbReference type="RefSeq" id="WP_302711636.1">
    <property type="nucleotide sequence ID" value="NZ_JAULRT010000035.1"/>
</dbReference>
<dbReference type="NCBIfam" id="TIGR00254">
    <property type="entry name" value="GGDEF"/>
    <property type="match status" value="1"/>
</dbReference>
<feature type="transmembrane region" description="Helical" evidence="1">
    <location>
        <begin position="205"/>
        <end position="230"/>
    </location>
</feature>
<dbReference type="PROSITE" id="PS50883">
    <property type="entry name" value="EAL"/>
    <property type="match status" value="1"/>
</dbReference>
<dbReference type="InterPro" id="IPR013767">
    <property type="entry name" value="PAS_fold"/>
</dbReference>
<dbReference type="InterPro" id="IPR035965">
    <property type="entry name" value="PAS-like_dom_sf"/>
</dbReference>
<comment type="caution">
    <text evidence="6">The sequence shown here is derived from an EMBL/GenBank/DDBJ whole genome shotgun (WGS) entry which is preliminary data.</text>
</comment>
<dbReference type="SUPFAM" id="SSF55785">
    <property type="entry name" value="PYP-like sensor domain (PAS domain)"/>
    <property type="match status" value="1"/>
</dbReference>
<dbReference type="EMBL" id="JAULRT010000035">
    <property type="protein sequence ID" value="MDO3381502.1"/>
    <property type="molecule type" value="Genomic_DNA"/>
</dbReference>
<keyword evidence="1" id="KW-0812">Transmembrane</keyword>
<dbReference type="Pfam" id="PF00990">
    <property type="entry name" value="GGDEF"/>
    <property type="match status" value="1"/>
</dbReference>
<dbReference type="CDD" id="cd00130">
    <property type="entry name" value="PAS"/>
    <property type="match status" value="1"/>
</dbReference>
<dbReference type="PROSITE" id="PS50112">
    <property type="entry name" value="PAS"/>
    <property type="match status" value="1"/>
</dbReference>
<dbReference type="InterPro" id="IPR000014">
    <property type="entry name" value="PAS"/>
</dbReference>
<name>A0ABT8TBM5_9GAMM</name>
<dbReference type="Pfam" id="PF00989">
    <property type="entry name" value="PAS"/>
    <property type="match status" value="1"/>
</dbReference>
<dbReference type="Gene3D" id="3.20.20.450">
    <property type="entry name" value="EAL domain"/>
    <property type="match status" value="1"/>
</dbReference>
<organism evidence="6 7">
    <name type="scientific">Gilvimarinus algae</name>
    <dbReference type="NCBI Taxonomy" id="3058037"/>
    <lineage>
        <taxon>Bacteria</taxon>
        <taxon>Pseudomonadati</taxon>
        <taxon>Pseudomonadota</taxon>
        <taxon>Gammaproteobacteria</taxon>
        <taxon>Cellvibrionales</taxon>
        <taxon>Cellvibrionaceae</taxon>
        <taxon>Gilvimarinus</taxon>
    </lineage>
</organism>
<feature type="domain" description="EAL" evidence="4">
    <location>
        <begin position="540"/>
        <end position="795"/>
    </location>
</feature>
<dbReference type="PANTHER" id="PTHR44757">
    <property type="entry name" value="DIGUANYLATE CYCLASE DGCP"/>
    <property type="match status" value="1"/>
</dbReference>
<evidence type="ECO:0000259" key="2">
    <source>
        <dbReference type="PROSITE" id="PS50112"/>
    </source>
</evidence>
<feature type="domain" description="GGDEF" evidence="5">
    <location>
        <begin position="396"/>
        <end position="529"/>
    </location>
</feature>
<evidence type="ECO:0000259" key="5">
    <source>
        <dbReference type="PROSITE" id="PS50887"/>
    </source>
</evidence>
<dbReference type="InterPro" id="IPR000160">
    <property type="entry name" value="GGDEF_dom"/>
</dbReference>
<evidence type="ECO:0000313" key="6">
    <source>
        <dbReference type="EMBL" id="MDO3381502.1"/>
    </source>
</evidence>
<dbReference type="SUPFAM" id="SSF55073">
    <property type="entry name" value="Nucleotide cyclase"/>
    <property type="match status" value="1"/>
</dbReference>
<dbReference type="InterPro" id="IPR001633">
    <property type="entry name" value="EAL_dom"/>
</dbReference>
<proteinExistence type="predicted"/>
<dbReference type="CDD" id="cd01949">
    <property type="entry name" value="GGDEF"/>
    <property type="match status" value="1"/>
</dbReference>